<evidence type="ECO:0000313" key="2">
    <source>
        <dbReference type="EMBL" id="KKM95393.1"/>
    </source>
</evidence>
<gene>
    <name evidence="2" type="ORF">LCGC14_1188660</name>
</gene>
<dbReference type="InterPro" id="IPR028952">
    <property type="entry name" value="Imm63"/>
</dbReference>
<evidence type="ECO:0000259" key="1">
    <source>
        <dbReference type="Pfam" id="PF15599"/>
    </source>
</evidence>
<feature type="domain" description="Immunity protein 63" evidence="1">
    <location>
        <begin position="78"/>
        <end position="157"/>
    </location>
</feature>
<comment type="caution">
    <text evidence="2">The sequence shown here is derived from an EMBL/GenBank/DDBJ whole genome shotgun (WGS) entry which is preliminary data.</text>
</comment>
<dbReference type="EMBL" id="LAZR01006013">
    <property type="protein sequence ID" value="KKM95393.1"/>
    <property type="molecule type" value="Genomic_DNA"/>
</dbReference>
<name>A0A0F9LPY1_9ZZZZ</name>
<proteinExistence type="predicted"/>
<dbReference type="AlphaFoldDB" id="A0A0F9LPY1"/>
<reference evidence="2" key="1">
    <citation type="journal article" date="2015" name="Nature">
        <title>Complex archaea that bridge the gap between prokaryotes and eukaryotes.</title>
        <authorList>
            <person name="Spang A."/>
            <person name="Saw J.H."/>
            <person name="Jorgensen S.L."/>
            <person name="Zaremba-Niedzwiedzka K."/>
            <person name="Martijn J."/>
            <person name="Lind A.E."/>
            <person name="van Eijk R."/>
            <person name="Schleper C."/>
            <person name="Guy L."/>
            <person name="Ettema T.J."/>
        </authorList>
    </citation>
    <scope>NUCLEOTIDE SEQUENCE</scope>
</reference>
<sequence length="169" mass="19894">MLNVISELFPLQTTVKNYKIIIININSCEGIMVKIYSISTIRKKVREYGKKISAPTHLLTVLSSSDGFGAPHIEIDENGYNYVVSERGTEFERKQTKDINLILYWIFKPIIFRMASDYELENRKPNEDSRRQLFAKLLKLMEQLDSNFAKWEKEELDKFLEKAPYEYNL</sequence>
<organism evidence="2">
    <name type="scientific">marine sediment metagenome</name>
    <dbReference type="NCBI Taxonomy" id="412755"/>
    <lineage>
        <taxon>unclassified sequences</taxon>
        <taxon>metagenomes</taxon>
        <taxon>ecological metagenomes</taxon>
    </lineage>
</organism>
<accession>A0A0F9LPY1</accession>
<dbReference type="Pfam" id="PF15599">
    <property type="entry name" value="Imm63"/>
    <property type="match status" value="1"/>
</dbReference>
<protein>
    <recommendedName>
        <fullName evidence="1">Immunity protein 63 domain-containing protein</fullName>
    </recommendedName>
</protein>